<evidence type="ECO:0000256" key="1">
    <source>
        <dbReference type="SAM" id="MobiDB-lite"/>
    </source>
</evidence>
<evidence type="ECO:0000313" key="3">
    <source>
        <dbReference type="Proteomes" id="UP001177023"/>
    </source>
</evidence>
<feature type="compositionally biased region" description="Basic and acidic residues" evidence="1">
    <location>
        <begin position="41"/>
        <end position="62"/>
    </location>
</feature>
<organism evidence="2 3">
    <name type="scientific">Mesorhabditis spiculigera</name>
    <dbReference type="NCBI Taxonomy" id="96644"/>
    <lineage>
        <taxon>Eukaryota</taxon>
        <taxon>Metazoa</taxon>
        <taxon>Ecdysozoa</taxon>
        <taxon>Nematoda</taxon>
        <taxon>Chromadorea</taxon>
        <taxon>Rhabditida</taxon>
        <taxon>Rhabditina</taxon>
        <taxon>Rhabditomorpha</taxon>
        <taxon>Rhabditoidea</taxon>
        <taxon>Rhabditidae</taxon>
        <taxon>Mesorhabditinae</taxon>
        <taxon>Mesorhabditis</taxon>
    </lineage>
</organism>
<reference evidence="2" key="1">
    <citation type="submission" date="2023-06" db="EMBL/GenBank/DDBJ databases">
        <authorList>
            <person name="Delattre M."/>
        </authorList>
    </citation>
    <scope>NUCLEOTIDE SEQUENCE</scope>
    <source>
        <strain evidence="2">AF72</strain>
    </source>
</reference>
<feature type="region of interest" description="Disordered" evidence="1">
    <location>
        <begin position="1"/>
        <end position="178"/>
    </location>
</feature>
<dbReference type="Proteomes" id="UP001177023">
    <property type="component" value="Unassembled WGS sequence"/>
</dbReference>
<dbReference type="EMBL" id="CATQJA010001128">
    <property type="protein sequence ID" value="CAJ0565898.1"/>
    <property type="molecule type" value="Genomic_DNA"/>
</dbReference>
<dbReference type="AlphaFoldDB" id="A0AA36FT09"/>
<feature type="compositionally biased region" description="Pro residues" evidence="1">
    <location>
        <begin position="225"/>
        <end position="236"/>
    </location>
</feature>
<feature type="compositionally biased region" description="Basic and acidic residues" evidence="1">
    <location>
        <begin position="240"/>
        <end position="249"/>
    </location>
</feature>
<comment type="caution">
    <text evidence="2">The sequence shown here is derived from an EMBL/GenBank/DDBJ whole genome shotgun (WGS) entry which is preliminary data.</text>
</comment>
<accession>A0AA36FT09</accession>
<feature type="compositionally biased region" description="Basic and acidic residues" evidence="1">
    <location>
        <begin position="140"/>
        <end position="154"/>
    </location>
</feature>
<gene>
    <name evidence="2" type="ORF">MSPICULIGERA_LOCUS4522</name>
</gene>
<proteinExistence type="predicted"/>
<name>A0AA36FT09_9BILA</name>
<feature type="region of interest" description="Disordered" evidence="1">
    <location>
        <begin position="225"/>
        <end position="249"/>
    </location>
</feature>
<sequence>MDDDDFTGFDIGQPMVWVNETPETTEEGPVFGPENRPGGAIEKEEKDQPLIENEKFVEEKPRKSSIIQQDPPRPKPQPSPPNGLRFRRYVRVPRPVRGPRKWEHNPPPASAEKEEEPVYYGPDNRPADWISKPPTPQRKRSVDSEKMTDVETPVRKPPPKRTPSSNRFPPPDVLLPPARQEIDVVPLDPNDEMFWRSSWQERNEGNIDVSGVLAYSAIDVRPKAEPPPLPPIPLTPKCPYHPDCDGKCQ</sequence>
<keyword evidence="3" id="KW-1185">Reference proteome</keyword>
<feature type="non-terminal residue" evidence="2">
    <location>
        <position position="249"/>
    </location>
</feature>
<evidence type="ECO:0000313" key="2">
    <source>
        <dbReference type="EMBL" id="CAJ0565898.1"/>
    </source>
</evidence>
<protein>
    <submittedName>
        <fullName evidence="2">Uncharacterized protein</fullName>
    </submittedName>
</protein>